<organism evidence="2 3">
    <name type="scientific">Oryza meyeriana var. granulata</name>
    <dbReference type="NCBI Taxonomy" id="110450"/>
    <lineage>
        <taxon>Eukaryota</taxon>
        <taxon>Viridiplantae</taxon>
        <taxon>Streptophyta</taxon>
        <taxon>Embryophyta</taxon>
        <taxon>Tracheophyta</taxon>
        <taxon>Spermatophyta</taxon>
        <taxon>Magnoliopsida</taxon>
        <taxon>Liliopsida</taxon>
        <taxon>Poales</taxon>
        <taxon>Poaceae</taxon>
        <taxon>BOP clade</taxon>
        <taxon>Oryzoideae</taxon>
        <taxon>Oryzeae</taxon>
        <taxon>Oryzinae</taxon>
        <taxon>Oryza</taxon>
        <taxon>Oryza meyeriana</taxon>
    </lineage>
</organism>
<dbReference type="AlphaFoldDB" id="A0A6G1CCC0"/>
<name>A0A6G1CCC0_9ORYZ</name>
<feature type="region of interest" description="Disordered" evidence="1">
    <location>
        <begin position="119"/>
        <end position="149"/>
    </location>
</feature>
<gene>
    <name evidence="2" type="ORF">E2562_035182</name>
</gene>
<keyword evidence="3" id="KW-1185">Reference proteome</keyword>
<sequence>MEQRICHTSLRCCRRNFCCHRRCIHGHGLRAQGRARPLRWPEARKLPPSSLKKRDKNREQTEANARKTYTAFGCLNSQPELGIWKSATTGPVVGFLFFGDSPCLLGHLELDPVSGLAPLLEEGPRGSVGHGGGEDRGGKARGAVSPSLS</sequence>
<comment type="caution">
    <text evidence="2">The sequence shown here is derived from an EMBL/GenBank/DDBJ whole genome shotgun (WGS) entry which is preliminary data.</text>
</comment>
<dbReference type="Proteomes" id="UP000479710">
    <property type="component" value="Unassembled WGS sequence"/>
</dbReference>
<evidence type="ECO:0000256" key="1">
    <source>
        <dbReference type="SAM" id="MobiDB-lite"/>
    </source>
</evidence>
<protein>
    <submittedName>
        <fullName evidence="2">Uncharacterized protein</fullName>
    </submittedName>
</protein>
<reference evidence="2 3" key="1">
    <citation type="submission" date="2019-11" db="EMBL/GenBank/DDBJ databases">
        <title>Whole genome sequence of Oryza granulata.</title>
        <authorList>
            <person name="Li W."/>
        </authorList>
    </citation>
    <scope>NUCLEOTIDE SEQUENCE [LARGE SCALE GENOMIC DNA]</scope>
    <source>
        <strain evidence="3">cv. Menghai</strain>
        <tissue evidence="2">Leaf</tissue>
    </source>
</reference>
<feature type="region of interest" description="Disordered" evidence="1">
    <location>
        <begin position="43"/>
        <end position="62"/>
    </location>
</feature>
<evidence type="ECO:0000313" key="3">
    <source>
        <dbReference type="Proteomes" id="UP000479710"/>
    </source>
</evidence>
<dbReference type="EMBL" id="SPHZ02000010">
    <property type="protein sequence ID" value="KAF0897283.1"/>
    <property type="molecule type" value="Genomic_DNA"/>
</dbReference>
<evidence type="ECO:0000313" key="2">
    <source>
        <dbReference type="EMBL" id="KAF0897283.1"/>
    </source>
</evidence>
<proteinExistence type="predicted"/>
<accession>A0A6G1CCC0</accession>